<dbReference type="KEGG" id="bbh:BN112_1221"/>
<evidence type="ECO:0000256" key="7">
    <source>
        <dbReference type="ARBA" id="ARBA00022679"/>
    </source>
</evidence>
<dbReference type="GO" id="GO:0016773">
    <property type="term" value="F:phosphotransferase activity, alcohol group as acceptor"/>
    <property type="evidence" value="ECO:0007669"/>
    <property type="project" value="UniProtKB-UniRule"/>
</dbReference>
<dbReference type="AlphaFoldDB" id="A0A0C6P4Q8"/>
<evidence type="ECO:0000256" key="2">
    <source>
        <dbReference type="ARBA" id="ARBA00004713"/>
    </source>
</evidence>
<dbReference type="GO" id="GO:0005524">
    <property type="term" value="F:ATP binding"/>
    <property type="evidence" value="ECO:0007669"/>
    <property type="project" value="UniProtKB-UniRule"/>
</dbReference>
<dbReference type="SMR" id="A0A0C6P4Q8"/>
<comment type="catalytic activity">
    <reaction evidence="14 15">
        <text>an alpha-Kdo-(2-&gt;6)-lipid IVA + ATP = a 4-O-phospho-alpha-Kdo-(2-&gt;6)-lipid IVA + ADP + H(+)</text>
        <dbReference type="Rhea" id="RHEA:74271"/>
        <dbReference type="ChEBI" id="CHEBI:15378"/>
        <dbReference type="ChEBI" id="CHEBI:30616"/>
        <dbReference type="ChEBI" id="CHEBI:176428"/>
        <dbReference type="ChEBI" id="CHEBI:193140"/>
        <dbReference type="ChEBI" id="CHEBI:456216"/>
        <dbReference type="EC" id="2.7.1.166"/>
    </reaction>
</comment>
<dbReference type="InterPro" id="IPR011009">
    <property type="entry name" value="Kinase-like_dom_sf"/>
</dbReference>
<evidence type="ECO:0000313" key="17">
    <source>
        <dbReference type="Proteomes" id="UP000007564"/>
    </source>
</evidence>
<evidence type="ECO:0000256" key="6">
    <source>
        <dbReference type="ARBA" id="ARBA00022519"/>
    </source>
</evidence>
<evidence type="ECO:0000256" key="12">
    <source>
        <dbReference type="ARBA" id="ARBA00023136"/>
    </source>
</evidence>
<proteinExistence type="inferred from homology"/>
<evidence type="ECO:0000256" key="1">
    <source>
        <dbReference type="ARBA" id="ARBA00004515"/>
    </source>
</evidence>
<dbReference type="EC" id="2.7.1.166" evidence="4 15"/>
<keyword evidence="7 15" id="KW-0808">Transferase</keyword>
<name>A0A0C6P4Q8_BORBO</name>
<keyword evidence="9 15" id="KW-0418">Kinase</keyword>
<evidence type="ECO:0000256" key="8">
    <source>
        <dbReference type="ARBA" id="ARBA00022741"/>
    </source>
</evidence>
<comment type="function">
    <text evidence="15">Catalyzes the ATP-dependent phosphorylation of the 3-deoxy-D-manno-octulosonic acid (Kdo) residue in Kdo-lipid IV(A) at the 4-OH position.</text>
</comment>
<evidence type="ECO:0000256" key="11">
    <source>
        <dbReference type="ARBA" id="ARBA00022985"/>
    </source>
</evidence>
<comment type="subcellular location">
    <subcellularLocation>
        <location evidence="1 15">Cell inner membrane</location>
        <topology evidence="1 15">Peripheral membrane protein</topology>
        <orientation evidence="1 15">Cytoplasmic side</orientation>
    </subcellularLocation>
</comment>
<dbReference type="GO" id="GO:0005886">
    <property type="term" value="C:plasma membrane"/>
    <property type="evidence" value="ECO:0007669"/>
    <property type="project" value="UniProtKB-SubCell"/>
</dbReference>
<gene>
    <name evidence="15" type="primary">kdkA</name>
    <name evidence="16" type="ORF">BN112_1221</name>
</gene>
<dbReference type="GO" id="GO:0009244">
    <property type="term" value="P:lipopolysaccharide core region biosynthetic process"/>
    <property type="evidence" value="ECO:0007669"/>
    <property type="project" value="UniProtKB-UniRule"/>
</dbReference>
<evidence type="ECO:0000256" key="4">
    <source>
        <dbReference type="ARBA" id="ARBA00011988"/>
    </source>
</evidence>
<dbReference type="RefSeq" id="WP_003813264.1">
    <property type="nucleotide sequence ID" value="NC_019382.1"/>
</dbReference>
<sequence>MPADTRARTERLAWREAPAGAMLYDAARIEAPGPALFDPSSYGAAAQPVAAGGRQAAWFVATPGWQGVLRGYRRGGLAARVSRDAYVWQGEARTRGLREYRLLAHMREQGLAVPAPLAAGYWRHGLTYRAAILVERIPAARPLASLLDEPAWEAVARAIAAMHRAGVWHADLNAFNILLDPGGLAWLIDFDRGTAGGVSERGRQGNLARLRRSLVKVGGERGQDFWQRLEPAYRAAWARGTARA</sequence>
<reference evidence="16 17" key="1">
    <citation type="journal article" date="2012" name="BMC Genomics">
        <title>Comparative genomics of the classical Bordetella subspecies: the evolution and exchange of virulence-associated diversity amongst closely related pathogens.</title>
        <authorList>
            <person name="Park J."/>
            <person name="Zhang Y."/>
            <person name="Buboltz A.M."/>
            <person name="Zhang X."/>
            <person name="Schuster S.C."/>
            <person name="Ahuja U."/>
            <person name="Liu M."/>
            <person name="Miller J.F."/>
            <person name="Sebaihia M."/>
            <person name="Bentley S.D."/>
            <person name="Parkhill J."/>
            <person name="Harvill E.T."/>
        </authorList>
    </citation>
    <scope>NUCLEOTIDE SEQUENCE [LARGE SCALE GENOMIC DNA]</scope>
    <source>
        <strain evidence="16 17">253</strain>
    </source>
</reference>
<evidence type="ECO:0000256" key="3">
    <source>
        <dbReference type="ARBA" id="ARBA00010327"/>
    </source>
</evidence>
<protein>
    <recommendedName>
        <fullName evidence="13 15">3-deoxy-D-manno-octulosonic acid kinase</fullName>
        <shortName evidence="15">Kdo kinase</shortName>
        <ecNumber evidence="4 15">2.7.1.166</ecNumber>
    </recommendedName>
</protein>
<feature type="active site" evidence="15">
    <location>
        <position position="171"/>
    </location>
</feature>
<keyword evidence="5 15" id="KW-1003">Cell membrane</keyword>
<evidence type="ECO:0000256" key="5">
    <source>
        <dbReference type="ARBA" id="ARBA00022475"/>
    </source>
</evidence>
<accession>A0A0C6P4Q8</accession>
<comment type="similarity">
    <text evidence="3 15">Belongs to the protein kinase superfamily. KdkA/RfaP family.</text>
</comment>
<dbReference type="Pfam" id="PF06293">
    <property type="entry name" value="Kdo"/>
    <property type="match status" value="1"/>
</dbReference>
<dbReference type="NCBIfam" id="NF002475">
    <property type="entry name" value="PRK01723.1"/>
    <property type="match status" value="1"/>
</dbReference>
<keyword evidence="6 15" id="KW-0997">Cell inner membrane</keyword>
<dbReference type="HAMAP" id="MF_00521">
    <property type="entry name" value="KDO_kinase"/>
    <property type="match status" value="1"/>
</dbReference>
<dbReference type="Gene3D" id="1.10.510.10">
    <property type="entry name" value="Transferase(Phosphotransferase) domain 1"/>
    <property type="match status" value="1"/>
</dbReference>
<dbReference type="SUPFAM" id="SSF56112">
    <property type="entry name" value="Protein kinase-like (PK-like)"/>
    <property type="match status" value="1"/>
</dbReference>
<evidence type="ECO:0000313" key="16">
    <source>
        <dbReference type="EMBL" id="CCJ53139.1"/>
    </source>
</evidence>
<keyword evidence="12 15" id="KW-0472">Membrane</keyword>
<keyword evidence="8 15" id="KW-0547">Nucleotide-binding</keyword>
<evidence type="ECO:0000256" key="14">
    <source>
        <dbReference type="ARBA" id="ARBA00034417"/>
    </source>
</evidence>
<organism evidence="16 17">
    <name type="scientific">Bordetella bronchiseptica 253</name>
    <dbReference type="NCBI Taxonomy" id="568707"/>
    <lineage>
        <taxon>Bacteria</taxon>
        <taxon>Pseudomonadati</taxon>
        <taxon>Pseudomonadota</taxon>
        <taxon>Betaproteobacteria</taxon>
        <taxon>Burkholderiales</taxon>
        <taxon>Alcaligenaceae</taxon>
        <taxon>Bordetella</taxon>
    </lineage>
</organism>
<dbReference type="InterPro" id="IPR022826">
    <property type="entry name" value="KDO_kinase"/>
</dbReference>
<evidence type="ECO:0000256" key="9">
    <source>
        <dbReference type="ARBA" id="ARBA00022777"/>
    </source>
</evidence>
<evidence type="ECO:0000256" key="15">
    <source>
        <dbReference type="HAMAP-Rule" id="MF_00521"/>
    </source>
</evidence>
<dbReference type="EMBL" id="HE965806">
    <property type="protein sequence ID" value="CCJ53139.1"/>
    <property type="molecule type" value="Genomic_DNA"/>
</dbReference>
<keyword evidence="10 15" id="KW-0067">ATP-binding</keyword>
<dbReference type="Proteomes" id="UP000007564">
    <property type="component" value="Chromosome"/>
</dbReference>
<dbReference type="OrthoDB" id="6854449at2"/>
<comment type="pathway">
    <text evidence="2 15">Bacterial outer membrane biogenesis; LPS core biosynthesis.</text>
</comment>
<evidence type="ECO:0000256" key="10">
    <source>
        <dbReference type="ARBA" id="ARBA00022840"/>
    </source>
</evidence>
<evidence type="ECO:0000256" key="13">
    <source>
        <dbReference type="ARBA" id="ARBA00029511"/>
    </source>
</evidence>
<dbReference type="UniPathway" id="UPA00958"/>
<dbReference type="HOGENOM" id="CLU_094226_0_0_4"/>
<dbReference type="GO" id="GO:0016301">
    <property type="term" value="F:kinase activity"/>
    <property type="evidence" value="ECO:0007669"/>
    <property type="project" value="UniProtKB-KW"/>
</dbReference>
<keyword evidence="11 15" id="KW-0448">Lipopolysaccharide biosynthesis</keyword>